<dbReference type="InterPro" id="IPR036640">
    <property type="entry name" value="ABC1_TM_sf"/>
</dbReference>
<evidence type="ECO:0000313" key="12">
    <source>
        <dbReference type="Proteomes" id="UP001146430"/>
    </source>
</evidence>
<feature type="transmembrane region" description="Helical" evidence="8">
    <location>
        <begin position="61"/>
        <end position="81"/>
    </location>
</feature>
<dbReference type="GO" id="GO:0140359">
    <property type="term" value="F:ABC-type transporter activity"/>
    <property type="evidence" value="ECO:0007669"/>
    <property type="project" value="InterPro"/>
</dbReference>
<keyword evidence="5 8" id="KW-1133">Transmembrane helix</keyword>
<evidence type="ECO:0000256" key="4">
    <source>
        <dbReference type="ARBA" id="ARBA00022967"/>
    </source>
</evidence>
<evidence type="ECO:0000256" key="6">
    <source>
        <dbReference type="ARBA" id="ARBA00023136"/>
    </source>
</evidence>
<comment type="similarity">
    <text evidence="7">Belongs to the ABC transporter superfamily. Siderophore-Fe(3+) uptake transporter (SIUT) (TC 3.A.1.21) family.</text>
</comment>
<feature type="transmembrane region" description="Helical" evidence="8">
    <location>
        <begin position="23"/>
        <end position="49"/>
    </location>
</feature>
<dbReference type="PANTHER" id="PTHR24221">
    <property type="entry name" value="ATP-BINDING CASSETTE SUB-FAMILY B"/>
    <property type="match status" value="1"/>
</dbReference>
<name>A0A9X3M7X1_9CORY</name>
<dbReference type="Gene3D" id="1.20.1560.10">
    <property type="entry name" value="ABC transporter type 1, transmembrane domain"/>
    <property type="match status" value="1"/>
</dbReference>
<dbReference type="InterPro" id="IPR027417">
    <property type="entry name" value="P-loop_NTPase"/>
</dbReference>
<protein>
    <submittedName>
        <fullName evidence="10 11">ABC transporter ATP-binding protein</fullName>
    </submittedName>
</protein>
<keyword evidence="10" id="KW-0547">Nucleotide-binding</keyword>
<dbReference type="PROSITE" id="PS50929">
    <property type="entry name" value="ABC_TM1F"/>
    <property type="match status" value="1"/>
</dbReference>
<dbReference type="GO" id="GO:0016887">
    <property type="term" value="F:ATP hydrolysis activity"/>
    <property type="evidence" value="ECO:0007669"/>
    <property type="project" value="InterPro"/>
</dbReference>
<reference evidence="10" key="1">
    <citation type="submission" date="2022-02" db="EMBL/GenBank/DDBJ databases">
        <title>Corynebacterium sp. from urogenital microbiome.</title>
        <authorList>
            <person name="Cappelli E.A."/>
            <person name="Ribeiro T.G."/>
            <person name="Peixe L."/>
        </authorList>
    </citation>
    <scope>NUCLEOTIDE SEQUENCE</scope>
    <source>
        <strain evidence="10">C8Ua_181</strain>
    </source>
</reference>
<dbReference type="InterPro" id="IPR017871">
    <property type="entry name" value="ABC_transporter-like_CS"/>
</dbReference>
<dbReference type="SUPFAM" id="SSF52540">
    <property type="entry name" value="P-loop containing nucleoside triphosphate hydrolases"/>
    <property type="match status" value="1"/>
</dbReference>
<accession>A0A9X3M7X1</accession>
<keyword evidence="2" id="KW-0997">Cell inner membrane</keyword>
<dbReference type="GO" id="GO:0005886">
    <property type="term" value="C:plasma membrane"/>
    <property type="evidence" value="ECO:0007669"/>
    <property type="project" value="UniProtKB-SubCell"/>
</dbReference>
<keyword evidence="6 8" id="KW-0472">Membrane</keyword>
<dbReference type="SUPFAM" id="SSF90123">
    <property type="entry name" value="ABC transporter transmembrane region"/>
    <property type="match status" value="1"/>
</dbReference>
<proteinExistence type="inferred from homology"/>
<evidence type="ECO:0000313" key="10">
    <source>
        <dbReference type="EMBL" id="MCZ9305892.1"/>
    </source>
</evidence>
<dbReference type="EMBL" id="JAKMUU010000001">
    <property type="protein sequence ID" value="MCZ9305892.1"/>
    <property type="molecule type" value="Genomic_DNA"/>
</dbReference>
<evidence type="ECO:0000256" key="7">
    <source>
        <dbReference type="ARBA" id="ARBA00023455"/>
    </source>
</evidence>
<dbReference type="Pfam" id="PF00005">
    <property type="entry name" value="ABC_tran"/>
    <property type="match status" value="1"/>
</dbReference>
<dbReference type="EMBL" id="JAVBID010000003">
    <property type="protein sequence ID" value="MDV2423433.1"/>
    <property type="molecule type" value="Genomic_DNA"/>
</dbReference>
<keyword evidence="10" id="KW-0067">ATP-binding</keyword>
<keyword evidence="13" id="KW-1185">Reference proteome</keyword>
<evidence type="ECO:0000256" key="5">
    <source>
        <dbReference type="ARBA" id="ARBA00022989"/>
    </source>
</evidence>
<dbReference type="AlphaFoldDB" id="A0A9X3M7X1"/>
<keyword evidence="4" id="KW-1278">Translocase</keyword>
<evidence type="ECO:0000256" key="8">
    <source>
        <dbReference type="SAM" id="Phobius"/>
    </source>
</evidence>
<dbReference type="Gene3D" id="3.40.50.300">
    <property type="entry name" value="P-loop containing nucleotide triphosphate hydrolases"/>
    <property type="match status" value="1"/>
</dbReference>
<dbReference type="InterPro" id="IPR011527">
    <property type="entry name" value="ABC1_TM_dom"/>
</dbReference>
<evidence type="ECO:0000313" key="11">
    <source>
        <dbReference type="EMBL" id="MDV2423433.1"/>
    </source>
</evidence>
<dbReference type="Proteomes" id="UP001185631">
    <property type="component" value="Unassembled WGS sequence"/>
</dbReference>
<sequence>MSTLPAPSDPRWLLKTVFSRPRLTLPAAVCMVVSFLLNGSTPVIVGHALDEAVAQGSPQRLWFWVSVLVAAFGLNAIAAWWGRGLNSRGMLEVGHDVRMAIADRILDPRGIAGSRRSAGELVAIASTDAQRIQNAVMMTVFPVAEISAIVYVAVMASRVNLALGAAILCGGPLVVWGSLQAAKPLRARSGIRQAALAKASAMATDVVQGLRILKGLGAVTTVSKRYAAVSDAAFERTIAANAAQARLNAITEILGSVYVIAVGIGAGFMALHSIISMGELITVIGLTQFIITPMTMLGRNIASRWAAAKASAERIRAVLAAPGVDAEEPQLPALAAGVNVLGEPAPADLEFLPRERFLVAPHETILFEGSVGDNIHPDDRIAQNALYVAAGEDIPGGLGREVGEAGRNLSGGQQQRVALARAIAANPEVLVLADPTTAVDSVTEHTIAQRIAEYRGSKTTLVYTTSPAWGAVGVRL</sequence>
<evidence type="ECO:0000313" key="13">
    <source>
        <dbReference type="Proteomes" id="UP001185631"/>
    </source>
</evidence>
<reference evidence="11 13" key="2">
    <citation type="submission" date="2023-08" db="EMBL/GenBank/DDBJ databases">
        <title>Genomic characterization of the C. tuberculostearicum species complex, a ubiquitous member of the human skin microbiome.</title>
        <authorList>
            <person name="Ahmed N."/>
            <person name="Deming C."/>
            <person name="Conlan S."/>
            <person name="Segre J."/>
        </authorList>
    </citation>
    <scope>NUCLEOTIDE SEQUENCE [LARGE SCALE GENOMIC DNA]</scope>
    <source>
        <strain evidence="11 13">CTNIH19</strain>
    </source>
</reference>
<dbReference type="CDD" id="cd07346">
    <property type="entry name" value="ABC_6TM_exporters"/>
    <property type="match status" value="1"/>
</dbReference>
<evidence type="ECO:0000259" key="9">
    <source>
        <dbReference type="PROSITE" id="PS50929"/>
    </source>
</evidence>
<comment type="subcellular location">
    <subcellularLocation>
        <location evidence="1">Cell inner membrane</location>
        <topology evidence="1">Multi-pass membrane protein</topology>
    </subcellularLocation>
</comment>
<gene>
    <name evidence="10" type="ORF">L8V01_00105</name>
    <name evidence="11" type="ORF">RAE13_03255</name>
</gene>
<dbReference type="InterPro" id="IPR039421">
    <property type="entry name" value="Type_1_exporter"/>
</dbReference>
<dbReference type="RefSeq" id="WP_269945162.1">
    <property type="nucleotide sequence ID" value="NZ_JAKMUU010000001.1"/>
</dbReference>
<organism evidence="10 12">
    <name type="scientific">Corynebacterium curieae</name>
    <dbReference type="NCBI Taxonomy" id="2913500"/>
    <lineage>
        <taxon>Bacteria</taxon>
        <taxon>Bacillati</taxon>
        <taxon>Actinomycetota</taxon>
        <taxon>Actinomycetes</taxon>
        <taxon>Mycobacteriales</taxon>
        <taxon>Corynebacteriaceae</taxon>
        <taxon>Corynebacterium</taxon>
    </lineage>
</organism>
<dbReference type="Pfam" id="PF00664">
    <property type="entry name" value="ABC_membrane"/>
    <property type="match status" value="1"/>
</dbReference>
<keyword evidence="3 8" id="KW-0812">Transmembrane</keyword>
<keyword evidence="2" id="KW-1003">Cell membrane</keyword>
<dbReference type="PANTHER" id="PTHR24221:SF654">
    <property type="entry name" value="ATP-BINDING CASSETTE SUB-FAMILY B MEMBER 6"/>
    <property type="match status" value="1"/>
</dbReference>
<dbReference type="InterPro" id="IPR003439">
    <property type="entry name" value="ABC_transporter-like_ATP-bd"/>
</dbReference>
<feature type="transmembrane region" description="Helical" evidence="8">
    <location>
        <begin position="135"/>
        <end position="154"/>
    </location>
</feature>
<evidence type="ECO:0000256" key="2">
    <source>
        <dbReference type="ARBA" id="ARBA00022519"/>
    </source>
</evidence>
<feature type="domain" description="ABC transmembrane type-1" evidence="9">
    <location>
        <begin position="27"/>
        <end position="303"/>
    </location>
</feature>
<dbReference type="Proteomes" id="UP001146430">
    <property type="component" value="Unassembled WGS sequence"/>
</dbReference>
<dbReference type="PROSITE" id="PS00211">
    <property type="entry name" value="ABC_TRANSPORTER_1"/>
    <property type="match status" value="1"/>
</dbReference>
<evidence type="ECO:0000256" key="1">
    <source>
        <dbReference type="ARBA" id="ARBA00004429"/>
    </source>
</evidence>
<feature type="transmembrane region" description="Helical" evidence="8">
    <location>
        <begin position="280"/>
        <end position="297"/>
    </location>
</feature>
<feature type="transmembrane region" description="Helical" evidence="8">
    <location>
        <begin position="253"/>
        <end position="274"/>
    </location>
</feature>
<dbReference type="GO" id="GO:0005524">
    <property type="term" value="F:ATP binding"/>
    <property type="evidence" value="ECO:0007669"/>
    <property type="project" value="UniProtKB-KW"/>
</dbReference>
<feature type="transmembrane region" description="Helical" evidence="8">
    <location>
        <begin position="160"/>
        <end position="179"/>
    </location>
</feature>
<evidence type="ECO:0000256" key="3">
    <source>
        <dbReference type="ARBA" id="ARBA00022692"/>
    </source>
</evidence>
<comment type="caution">
    <text evidence="10">The sequence shown here is derived from an EMBL/GenBank/DDBJ whole genome shotgun (WGS) entry which is preliminary data.</text>
</comment>